<keyword evidence="4 11" id="KW-0812">Transmembrane</keyword>
<evidence type="ECO:0000259" key="13">
    <source>
        <dbReference type="Pfam" id="PF07885"/>
    </source>
</evidence>
<feature type="domain" description="Inward rectifier potassium channel C-terminal" evidence="14">
    <location>
        <begin position="132"/>
        <end position="283"/>
    </location>
</feature>
<keyword evidence="9 12" id="KW-0472">Membrane</keyword>
<evidence type="ECO:0000256" key="5">
    <source>
        <dbReference type="ARBA" id="ARBA00022882"/>
    </source>
</evidence>
<dbReference type="InterPro" id="IPR041647">
    <property type="entry name" value="IRK_C"/>
</dbReference>
<dbReference type="InterPro" id="IPR014756">
    <property type="entry name" value="Ig_E-set"/>
</dbReference>
<evidence type="ECO:0000313" key="15">
    <source>
        <dbReference type="EMBL" id="CAD7703558.1"/>
    </source>
</evidence>
<comment type="subcellular location">
    <subcellularLocation>
        <location evidence="1 11">Membrane</location>
        <topology evidence="1 11">Multi-pass membrane protein</topology>
    </subcellularLocation>
</comment>
<dbReference type="SUPFAM" id="SSF81296">
    <property type="entry name" value="E set domains"/>
    <property type="match status" value="1"/>
</dbReference>
<evidence type="ECO:0000259" key="14">
    <source>
        <dbReference type="Pfam" id="PF17655"/>
    </source>
</evidence>
<evidence type="ECO:0000256" key="2">
    <source>
        <dbReference type="ARBA" id="ARBA00022448"/>
    </source>
</evidence>
<dbReference type="EMBL" id="CAJHUC010002302">
    <property type="protein sequence ID" value="CAD7703558.1"/>
    <property type="molecule type" value="Genomic_DNA"/>
</dbReference>
<dbReference type="Pfam" id="PF17655">
    <property type="entry name" value="IRK_C"/>
    <property type="match status" value="1"/>
</dbReference>
<organism evidence="15 16">
    <name type="scientific">Ostreobium quekettii</name>
    <dbReference type="NCBI Taxonomy" id="121088"/>
    <lineage>
        <taxon>Eukaryota</taxon>
        <taxon>Viridiplantae</taxon>
        <taxon>Chlorophyta</taxon>
        <taxon>core chlorophytes</taxon>
        <taxon>Ulvophyceae</taxon>
        <taxon>TCBD clade</taxon>
        <taxon>Bryopsidales</taxon>
        <taxon>Ostreobineae</taxon>
        <taxon>Ostreobiaceae</taxon>
        <taxon>Ostreobium</taxon>
    </lineage>
</organism>
<dbReference type="Proteomes" id="UP000708148">
    <property type="component" value="Unassembled WGS sequence"/>
</dbReference>
<evidence type="ECO:0008006" key="17">
    <source>
        <dbReference type="Google" id="ProtNLM"/>
    </source>
</evidence>
<sequence length="284" mass="32797">MTYRFVGERGEFNVVRKGISRAFWNDIYHWLIKLSWRYFWLLLVAIYGGVNVLFAILFMLGGDCIHGADPNSFSDHFFFSIQTIATIGYGALYPKTLYADLLVSIEAFLGVVITALSTGLVFAKFSRPTARVLFSDRAVITEFNDERTLMFRMANLRGNQIVDATVDVSFVRFETTSEGERFRRFYTLPLKRRRTSMFALSWTVMHVIDEESPLYGLSPEDWEEDQAEMIISMNGVDGTFGQMIHARYSYTIDEVAIDARFVDILTVREDNMLEVDFSHFHHVE</sequence>
<dbReference type="GO" id="GO:1990573">
    <property type="term" value="P:potassium ion import across plasma membrane"/>
    <property type="evidence" value="ECO:0007669"/>
    <property type="project" value="TreeGrafter"/>
</dbReference>
<dbReference type="GO" id="GO:0034765">
    <property type="term" value="P:regulation of monoatomic ion transmembrane transport"/>
    <property type="evidence" value="ECO:0007669"/>
    <property type="project" value="TreeGrafter"/>
</dbReference>
<reference evidence="15" key="1">
    <citation type="submission" date="2020-12" db="EMBL/GenBank/DDBJ databases">
        <authorList>
            <person name="Iha C."/>
        </authorList>
    </citation>
    <scope>NUCLEOTIDE SEQUENCE</scope>
</reference>
<evidence type="ECO:0000256" key="7">
    <source>
        <dbReference type="ARBA" id="ARBA00022989"/>
    </source>
</evidence>
<evidence type="ECO:0000256" key="3">
    <source>
        <dbReference type="ARBA" id="ARBA00022538"/>
    </source>
</evidence>
<dbReference type="SUPFAM" id="SSF81324">
    <property type="entry name" value="Voltage-gated potassium channels"/>
    <property type="match status" value="1"/>
</dbReference>
<evidence type="ECO:0000256" key="8">
    <source>
        <dbReference type="ARBA" id="ARBA00023065"/>
    </source>
</evidence>
<keyword evidence="6 11" id="KW-0630">Potassium</keyword>
<keyword evidence="8 11" id="KW-0406">Ion transport</keyword>
<dbReference type="InterPro" id="IPR013099">
    <property type="entry name" value="K_chnl_dom"/>
</dbReference>
<evidence type="ECO:0000256" key="11">
    <source>
        <dbReference type="RuleBase" id="RU003822"/>
    </source>
</evidence>
<evidence type="ECO:0000256" key="4">
    <source>
        <dbReference type="ARBA" id="ARBA00022692"/>
    </source>
</evidence>
<evidence type="ECO:0000313" key="16">
    <source>
        <dbReference type="Proteomes" id="UP000708148"/>
    </source>
</evidence>
<dbReference type="PANTHER" id="PTHR11767:SF102">
    <property type="entry name" value="INWARDLY RECTIFYING POTASSIUM CHANNEL 1, ISOFORM F"/>
    <property type="match status" value="1"/>
</dbReference>
<dbReference type="OrthoDB" id="273257at2759"/>
<dbReference type="GO" id="GO:0034702">
    <property type="term" value="C:monoatomic ion channel complex"/>
    <property type="evidence" value="ECO:0007669"/>
    <property type="project" value="UniProtKB-KW"/>
</dbReference>
<feature type="transmembrane region" description="Helical" evidence="12">
    <location>
        <begin position="38"/>
        <end position="61"/>
    </location>
</feature>
<dbReference type="GO" id="GO:0005886">
    <property type="term" value="C:plasma membrane"/>
    <property type="evidence" value="ECO:0007669"/>
    <property type="project" value="TreeGrafter"/>
</dbReference>
<proteinExistence type="inferred from homology"/>
<keyword evidence="3 11" id="KW-0633">Potassium transport</keyword>
<keyword evidence="16" id="KW-1185">Reference proteome</keyword>
<dbReference type="AlphaFoldDB" id="A0A8S1J8E3"/>
<keyword evidence="2 11" id="KW-0813">Transport</keyword>
<dbReference type="Gene3D" id="2.60.40.1400">
    <property type="entry name" value="G protein-activated inward rectifier potassium channel 1"/>
    <property type="match status" value="1"/>
</dbReference>
<dbReference type="InterPro" id="IPR016449">
    <property type="entry name" value="K_chnl_inward-rec_Kir"/>
</dbReference>
<feature type="transmembrane region" description="Helical" evidence="12">
    <location>
        <begin position="73"/>
        <end position="92"/>
    </location>
</feature>
<protein>
    <recommendedName>
        <fullName evidence="17">Inward rectifier potassium channel</fullName>
    </recommendedName>
</protein>
<dbReference type="Gene3D" id="1.10.287.70">
    <property type="match status" value="1"/>
</dbReference>
<dbReference type="PANTHER" id="PTHR11767">
    <property type="entry name" value="INWARD RECTIFIER POTASSIUM CHANNEL"/>
    <property type="match status" value="1"/>
</dbReference>
<evidence type="ECO:0000256" key="6">
    <source>
        <dbReference type="ARBA" id="ARBA00022958"/>
    </source>
</evidence>
<feature type="transmembrane region" description="Helical" evidence="12">
    <location>
        <begin position="98"/>
        <end position="123"/>
    </location>
</feature>
<keyword evidence="7 12" id="KW-1133">Transmembrane helix</keyword>
<feature type="domain" description="Potassium channel" evidence="13">
    <location>
        <begin position="53"/>
        <end position="124"/>
    </location>
</feature>
<accession>A0A8S1J8E3</accession>
<evidence type="ECO:0000256" key="1">
    <source>
        <dbReference type="ARBA" id="ARBA00004141"/>
    </source>
</evidence>
<comment type="caution">
    <text evidence="15">The sequence shown here is derived from an EMBL/GenBank/DDBJ whole genome shotgun (WGS) entry which is preliminary data.</text>
</comment>
<dbReference type="GO" id="GO:0005242">
    <property type="term" value="F:inward rectifier potassium channel activity"/>
    <property type="evidence" value="ECO:0007669"/>
    <property type="project" value="InterPro"/>
</dbReference>
<evidence type="ECO:0000256" key="10">
    <source>
        <dbReference type="ARBA" id="ARBA00023303"/>
    </source>
</evidence>
<dbReference type="InterPro" id="IPR013518">
    <property type="entry name" value="K_chnl_inward-rec_Kir_cyto"/>
</dbReference>
<dbReference type="Pfam" id="PF07885">
    <property type="entry name" value="Ion_trans_2"/>
    <property type="match status" value="1"/>
</dbReference>
<comment type="similarity">
    <text evidence="11">Belongs to the inward rectifier-type potassium channel (TC 1.A.2.1) family.</text>
</comment>
<name>A0A8S1J8E3_9CHLO</name>
<evidence type="ECO:0000256" key="9">
    <source>
        <dbReference type="ARBA" id="ARBA00023136"/>
    </source>
</evidence>
<dbReference type="PRINTS" id="PR01320">
    <property type="entry name" value="KIRCHANNEL"/>
</dbReference>
<gene>
    <name evidence="15" type="ORF">OSTQU699_LOCUS8915</name>
</gene>
<keyword evidence="10 11" id="KW-0407">Ion channel</keyword>
<evidence type="ECO:0000256" key="12">
    <source>
        <dbReference type="SAM" id="Phobius"/>
    </source>
</evidence>
<keyword evidence="5 11" id="KW-0851">Voltage-gated channel</keyword>